<dbReference type="GO" id="GO:0004467">
    <property type="term" value="F:long-chain fatty acid-CoA ligase activity"/>
    <property type="evidence" value="ECO:0007669"/>
    <property type="project" value="UniProtKB-EC"/>
</dbReference>
<accession>A0A1Y2DC11</accession>
<dbReference type="PROSITE" id="PS00455">
    <property type="entry name" value="AMP_BINDING"/>
    <property type="match status" value="1"/>
</dbReference>
<dbReference type="InterPro" id="IPR020845">
    <property type="entry name" value="AMP-binding_CS"/>
</dbReference>
<reference evidence="7 8" key="1">
    <citation type="submission" date="2016-07" db="EMBL/GenBank/DDBJ databases">
        <title>Pervasive Adenine N6-methylation of Active Genes in Fungi.</title>
        <authorList>
            <consortium name="DOE Joint Genome Institute"/>
            <person name="Mondo S.J."/>
            <person name="Dannebaum R.O."/>
            <person name="Kuo R.C."/>
            <person name="Labutti K."/>
            <person name="Haridas S."/>
            <person name="Kuo A."/>
            <person name="Salamov A."/>
            <person name="Ahrendt S.R."/>
            <person name="Lipzen A."/>
            <person name="Sullivan W."/>
            <person name="Andreopoulos W.B."/>
            <person name="Clum A."/>
            <person name="Lindquist E."/>
            <person name="Daum C."/>
            <person name="Ramamoorthy G.K."/>
            <person name="Gryganskyi A."/>
            <person name="Culley D."/>
            <person name="Magnuson J.K."/>
            <person name="James T.Y."/>
            <person name="O'Malley M.A."/>
            <person name="Stajich J.E."/>
            <person name="Spatafora J.W."/>
            <person name="Visel A."/>
            <person name="Grigoriev I.V."/>
        </authorList>
    </citation>
    <scope>NUCLEOTIDE SEQUENCE [LARGE SCALE GENOMIC DNA]</scope>
    <source>
        <strain evidence="7 8">62-1032</strain>
    </source>
</reference>
<comment type="catalytic activity">
    <reaction evidence="5">
        <text>a long-chain fatty acid + ATP + CoA = a long-chain fatty acyl-CoA + AMP + diphosphate</text>
        <dbReference type="Rhea" id="RHEA:15421"/>
        <dbReference type="ChEBI" id="CHEBI:30616"/>
        <dbReference type="ChEBI" id="CHEBI:33019"/>
        <dbReference type="ChEBI" id="CHEBI:57287"/>
        <dbReference type="ChEBI" id="CHEBI:57560"/>
        <dbReference type="ChEBI" id="CHEBI:83139"/>
        <dbReference type="ChEBI" id="CHEBI:456215"/>
        <dbReference type="EC" id="6.2.1.3"/>
    </reaction>
</comment>
<evidence type="ECO:0000256" key="1">
    <source>
        <dbReference type="ARBA" id="ARBA00006432"/>
    </source>
</evidence>
<protein>
    <recommendedName>
        <fullName evidence="6">AMP-dependent synthetase/ligase domain-containing protein</fullName>
    </recommendedName>
</protein>
<dbReference type="Proteomes" id="UP000193467">
    <property type="component" value="Unassembled WGS sequence"/>
</dbReference>
<dbReference type="SUPFAM" id="SSF56801">
    <property type="entry name" value="Acetyl-CoA synthetase-like"/>
    <property type="match status" value="1"/>
</dbReference>
<keyword evidence="3" id="KW-0547">Nucleotide-binding</keyword>
<dbReference type="STRING" id="106004.A0A1Y2DC11"/>
<dbReference type="InterPro" id="IPR042099">
    <property type="entry name" value="ANL_N_sf"/>
</dbReference>
<dbReference type="AlphaFoldDB" id="A0A1Y2DC11"/>
<gene>
    <name evidence="7" type="ORF">BCR35DRAFT_309733</name>
</gene>
<dbReference type="InterPro" id="IPR000873">
    <property type="entry name" value="AMP-dep_synth/lig_dom"/>
</dbReference>
<comment type="similarity">
    <text evidence="1">Belongs to the ATP-dependent AMP-binding enzyme family.</text>
</comment>
<keyword evidence="4" id="KW-0067">ATP-binding</keyword>
<evidence type="ECO:0000256" key="3">
    <source>
        <dbReference type="ARBA" id="ARBA00022741"/>
    </source>
</evidence>
<dbReference type="GO" id="GO:0005886">
    <property type="term" value="C:plasma membrane"/>
    <property type="evidence" value="ECO:0007669"/>
    <property type="project" value="TreeGrafter"/>
</dbReference>
<dbReference type="EMBL" id="MCGR01000084">
    <property type="protein sequence ID" value="ORY56799.1"/>
    <property type="molecule type" value="Genomic_DNA"/>
</dbReference>
<proteinExistence type="inferred from homology"/>
<dbReference type="GO" id="GO:0005783">
    <property type="term" value="C:endoplasmic reticulum"/>
    <property type="evidence" value="ECO:0007669"/>
    <property type="project" value="TreeGrafter"/>
</dbReference>
<keyword evidence="2" id="KW-0436">Ligase</keyword>
<dbReference type="Pfam" id="PF00501">
    <property type="entry name" value="AMP-binding"/>
    <property type="match status" value="1"/>
</dbReference>
<dbReference type="OrthoDB" id="1700726at2759"/>
<sequence length="673" mass="73325">MTHHGIVGSVEVSWPEAPKGEGRARRYYRTADKLTERPEEGINVVADILAHSARLWPQRSAVGWRDTIRMVEEEKEEIKETKKWSYFELSDYHYMTYSELAALVKDAGSALVETGHSKDTIFNIYASTSVHWQVMANACASQSVTFATAYDSLGSEGLQHSLAEPNVYGVFTNASLLGTVASVIKKTPTVKVLIYDGKDEDVKKGSLETIQEAGVKVLHYDDFLKLGKEKPHEPNHPKPEDIACIMYTSGSTGAPKGVLLSNANIIATISGVETLLGELLTPDARFIAFLPLAHIFEFAVEMTILWVGVPMGYGTVKTLTDASVRNCVGDMRAFKPTIMCGVPAVWELIRKGIMSKVRAGGALKQRVFNIAFFAKSYMGPHSIVSKILDAVVFKAVKEATGGQLKYAVNGGAAIAKETQSFLQTALVPNLIQGYGMTESSALSFILPPSMLQTGVVGVPVPSIEAKLVDFPDANYFSTNSPPQGEVWIRGGSISKGYFKRDDVTAEAFTDDGWLKTGDIGQWNADGTLSIIDRKKNLVKLAGGEYIALERLESIYKSCGLVSNICLIADTNANKPMAVSLYEANLKHFLSDKSISGGDDLEAQCQSDAVRKAVIAELNAVGKKAGLKPLETLQTIILDAEEWTPQNGLLTAANKVQRKPIQEKFKEKIKAVYP</sequence>
<dbReference type="PANTHER" id="PTHR43272">
    <property type="entry name" value="LONG-CHAIN-FATTY-ACID--COA LIGASE"/>
    <property type="match status" value="1"/>
</dbReference>
<organism evidence="7 8">
    <name type="scientific">Leucosporidium creatinivorum</name>
    <dbReference type="NCBI Taxonomy" id="106004"/>
    <lineage>
        <taxon>Eukaryota</taxon>
        <taxon>Fungi</taxon>
        <taxon>Dikarya</taxon>
        <taxon>Basidiomycota</taxon>
        <taxon>Pucciniomycotina</taxon>
        <taxon>Microbotryomycetes</taxon>
        <taxon>Leucosporidiales</taxon>
        <taxon>Leucosporidium</taxon>
    </lineage>
</organism>
<dbReference type="GO" id="GO:0005811">
    <property type="term" value="C:lipid droplet"/>
    <property type="evidence" value="ECO:0007669"/>
    <property type="project" value="TreeGrafter"/>
</dbReference>
<dbReference type="InParanoid" id="A0A1Y2DC11"/>
<feature type="domain" description="AMP-dependent synthetase/ligase" evidence="6">
    <location>
        <begin position="90"/>
        <end position="498"/>
    </location>
</feature>
<comment type="caution">
    <text evidence="7">The sequence shown here is derived from an EMBL/GenBank/DDBJ whole genome shotgun (WGS) entry which is preliminary data.</text>
</comment>
<evidence type="ECO:0000313" key="8">
    <source>
        <dbReference type="Proteomes" id="UP000193467"/>
    </source>
</evidence>
<keyword evidence="8" id="KW-1185">Reference proteome</keyword>
<dbReference type="Gene3D" id="3.40.50.12780">
    <property type="entry name" value="N-terminal domain of ligase-like"/>
    <property type="match status" value="1"/>
</dbReference>
<dbReference type="FunCoup" id="A0A1Y2DC11">
    <property type="interactions" value="179"/>
</dbReference>
<evidence type="ECO:0000259" key="6">
    <source>
        <dbReference type="Pfam" id="PF00501"/>
    </source>
</evidence>
<dbReference type="GO" id="GO:0035336">
    <property type="term" value="P:long-chain fatty-acyl-CoA metabolic process"/>
    <property type="evidence" value="ECO:0007669"/>
    <property type="project" value="TreeGrafter"/>
</dbReference>
<name>A0A1Y2DC11_9BASI</name>
<dbReference type="PANTHER" id="PTHR43272:SF83">
    <property type="entry name" value="ACYL-COA SYNTHETASE LONG-CHAIN, ISOFORM J"/>
    <property type="match status" value="1"/>
</dbReference>
<dbReference type="GO" id="GO:0005524">
    <property type="term" value="F:ATP binding"/>
    <property type="evidence" value="ECO:0007669"/>
    <property type="project" value="UniProtKB-KW"/>
</dbReference>
<evidence type="ECO:0000256" key="4">
    <source>
        <dbReference type="ARBA" id="ARBA00022840"/>
    </source>
</evidence>
<evidence type="ECO:0000256" key="2">
    <source>
        <dbReference type="ARBA" id="ARBA00022598"/>
    </source>
</evidence>
<evidence type="ECO:0000256" key="5">
    <source>
        <dbReference type="ARBA" id="ARBA00036813"/>
    </source>
</evidence>
<evidence type="ECO:0000313" key="7">
    <source>
        <dbReference type="EMBL" id="ORY56799.1"/>
    </source>
</evidence>